<dbReference type="PANTHER" id="PTHR22726">
    <property type="entry name" value="METALLOENDOPEPTIDASE OMA1"/>
    <property type="match status" value="1"/>
</dbReference>
<gene>
    <name evidence="9" type="ORF">GQE98_15780</name>
</gene>
<dbReference type="GO" id="GO:0051603">
    <property type="term" value="P:proteolysis involved in protein catabolic process"/>
    <property type="evidence" value="ECO:0007669"/>
    <property type="project" value="TreeGrafter"/>
</dbReference>
<comment type="cofactor">
    <cofactor evidence="7">
        <name>Zn(2+)</name>
        <dbReference type="ChEBI" id="CHEBI:29105"/>
    </cofactor>
    <text evidence="7">Binds 1 zinc ion per subunit.</text>
</comment>
<keyword evidence="5 7" id="KW-0482">Metalloprotease</keyword>
<evidence type="ECO:0000256" key="4">
    <source>
        <dbReference type="ARBA" id="ARBA00022833"/>
    </source>
</evidence>
<evidence type="ECO:0000313" key="9">
    <source>
        <dbReference type="EMBL" id="MZR32098.1"/>
    </source>
</evidence>
<feature type="domain" description="Peptidase M48" evidence="8">
    <location>
        <begin position="64"/>
        <end position="244"/>
    </location>
</feature>
<evidence type="ECO:0000256" key="2">
    <source>
        <dbReference type="ARBA" id="ARBA00022723"/>
    </source>
</evidence>
<keyword evidence="4 7" id="KW-0862">Zinc</keyword>
<evidence type="ECO:0000313" key="10">
    <source>
        <dbReference type="Proteomes" id="UP000476030"/>
    </source>
</evidence>
<dbReference type="GO" id="GO:0004222">
    <property type="term" value="F:metalloendopeptidase activity"/>
    <property type="evidence" value="ECO:0007669"/>
    <property type="project" value="InterPro"/>
</dbReference>
<evidence type="ECO:0000256" key="5">
    <source>
        <dbReference type="ARBA" id="ARBA00023049"/>
    </source>
</evidence>
<sequence>MKLGKAVIGLGLLVSACAGTGPIGDVKPGDEPELNTVEAGLRMKMDEAERSFAASALIIKDPELHDYLDGIVCRLAEKICPDIRLYIVKIPHFNASMAPNGVMQVWTGLLLRVENEAQLATVLAHELAHYKKRHSIKMWNSARNTTDFLAFFSIATGGIGYGFVGLAAGLSAAGSIQAYSRELENEADEIGQDYIYGAGYDPAEAGRLWEKIKGEAEAGDRESTAIFFASHPPAEDRVENLKSRAEAYPERTLQAQQRGDEKFRELVDARWQGWVEDLIDTGSYEETLFVIDNLEKREFNPAALDFYRGDVYRRRSKEGDLDKAKDAYLKAAESAGAPARTYKNLGLVAKRQKEDDKAIEYFEIYLARYPEASDRFLVESYIKQLRQS</sequence>
<dbReference type="EMBL" id="WTUW01000009">
    <property type="protein sequence ID" value="MZR32098.1"/>
    <property type="molecule type" value="Genomic_DNA"/>
</dbReference>
<accession>A0A6L8WAJ4</accession>
<keyword evidence="1 7" id="KW-0645">Protease</keyword>
<evidence type="ECO:0000256" key="6">
    <source>
        <dbReference type="PROSITE-ProRule" id="PRU00339"/>
    </source>
</evidence>
<dbReference type="InterPro" id="IPR011990">
    <property type="entry name" value="TPR-like_helical_dom_sf"/>
</dbReference>
<dbReference type="AlphaFoldDB" id="A0A6L8WAJ4"/>
<dbReference type="Gene3D" id="3.30.2010.10">
    <property type="entry name" value="Metalloproteases ('zincins'), catalytic domain"/>
    <property type="match status" value="1"/>
</dbReference>
<dbReference type="Proteomes" id="UP000476030">
    <property type="component" value="Unassembled WGS sequence"/>
</dbReference>
<comment type="similarity">
    <text evidence="7">Belongs to the peptidase M48 family.</text>
</comment>
<dbReference type="PROSITE" id="PS50005">
    <property type="entry name" value="TPR"/>
    <property type="match status" value="1"/>
</dbReference>
<keyword evidence="2" id="KW-0479">Metal-binding</keyword>
<dbReference type="InterPro" id="IPR051156">
    <property type="entry name" value="Mito/Outer_Membr_Metalloprot"/>
</dbReference>
<dbReference type="SUPFAM" id="SSF48452">
    <property type="entry name" value="TPR-like"/>
    <property type="match status" value="1"/>
</dbReference>
<keyword evidence="10" id="KW-1185">Reference proteome</keyword>
<evidence type="ECO:0000256" key="7">
    <source>
        <dbReference type="RuleBase" id="RU003983"/>
    </source>
</evidence>
<dbReference type="PROSITE" id="PS51257">
    <property type="entry name" value="PROKAR_LIPOPROTEIN"/>
    <property type="match status" value="1"/>
</dbReference>
<dbReference type="InterPro" id="IPR019734">
    <property type="entry name" value="TPR_rpt"/>
</dbReference>
<dbReference type="GO" id="GO:0016020">
    <property type="term" value="C:membrane"/>
    <property type="evidence" value="ECO:0007669"/>
    <property type="project" value="TreeGrafter"/>
</dbReference>
<evidence type="ECO:0000256" key="3">
    <source>
        <dbReference type="ARBA" id="ARBA00022801"/>
    </source>
</evidence>
<organism evidence="9 10">
    <name type="scientific">Sneathiella litorea</name>
    <dbReference type="NCBI Taxonomy" id="2606216"/>
    <lineage>
        <taxon>Bacteria</taxon>
        <taxon>Pseudomonadati</taxon>
        <taxon>Pseudomonadota</taxon>
        <taxon>Alphaproteobacteria</taxon>
        <taxon>Sneathiellales</taxon>
        <taxon>Sneathiellaceae</taxon>
        <taxon>Sneathiella</taxon>
    </lineage>
</organism>
<dbReference type="Pfam" id="PF01435">
    <property type="entry name" value="Peptidase_M48"/>
    <property type="match status" value="1"/>
</dbReference>
<dbReference type="Gene3D" id="1.25.40.10">
    <property type="entry name" value="Tetratricopeptide repeat domain"/>
    <property type="match status" value="1"/>
</dbReference>
<dbReference type="GO" id="GO:0046872">
    <property type="term" value="F:metal ion binding"/>
    <property type="evidence" value="ECO:0007669"/>
    <property type="project" value="UniProtKB-KW"/>
</dbReference>
<reference evidence="9 10" key="1">
    <citation type="submission" date="2019-12" db="EMBL/GenBank/DDBJ databases">
        <title>Snethiella sp. nov. sp. isolated from sea sand.</title>
        <authorList>
            <person name="Kim J."/>
            <person name="Jeong S.E."/>
            <person name="Jung H.S."/>
            <person name="Jeon C.O."/>
        </authorList>
    </citation>
    <scope>NUCLEOTIDE SEQUENCE [LARGE SCALE GENOMIC DNA]</scope>
    <source>
        <strain evidence="9 10">DP05</strain>
    </source>
</reference>
<keyword evidence="6" id="KW-0802">TPR repeat</keyword>
<comment type="caution">
    <text evidence="9">The sequence shown here is derived from an EMBL/GenBank/DDBJ whole genome shotgun (WGS) entry which is preliminary data.</text>
</comment>
<feature type="repeat" description="TPR" evidence="6">
    <location>
        <begin position="339"/>
        <end position="372"/>
    </location>
</feature>
<protein>
    <submittedName>
        <fullName evidence="9">M48 family metalloprotease</fullName>
    </submittedName>
</protein>
<keyword evidence="3 7" id="KW-0378">Hydrolase</keyword>
<name>A0A6L8WAJ4_9PROT</name>
<evidence type="ECO:0000256" key="1">
    <source>
        <dbReference type="ARBA" id="ARBA00022670"/>
    </source>
</evidence>
<dbReference type="InterPro" id="IPR001915">
    <property type="entry name" value="Peptidase_M48"/>
</dbReference>
<evidence type="ECO:0000259" key="8">
    <source>
        <dbReference type="Pfam" id="PF01435"/>
    </source>
</evidence>
<dbReference type="RefSeq" id="WP_161316671.1">
    <property type="nucleotide sequence ID" value="NZ_WTUW01000009.1"/>
</dbReference>
<dbReference type="PANTHER" id="PTHR22726:SF1">
    <property type="entry name" value="METALLOENDOPEPTIDASE OMA1, MITOCHONDRIAL"/>
    <property type="match status" value="1"/>
</dbReference>
<proteinExistence type="inferred from homology"/>
<dbReference type="CDD" id="cd07324">
    <property type="entry name" value="M48C_Oma1-like"/>
    <property type="match status" value="1"/>
</dbReference>